<dbReference type="EMBL" id="CP010994">
    <property type="protein sequence ID" value="AMN35527.1"/>
    <property type="molecule type" value="Genomic_DNA"/>
</dbReference>
<protein>
    <submittedName>
        <fullName evidence="1">Uncharacterized protein</fullName>
    </submittedName>
</protein>
<reference evidence="1 2" key="1">
    <citation type="journal article" date="2016" name="PLoS ONE">
        <title>Plasmid Characterization and Chromosome Analysis of Two netF+ Clostridium perfringens Isolates Associated with Foal and Canine Necrotizing Enteritis.</title>
        <authorList>
            <person name="Mehdizadeh Gohari I."/>
            <person name="Kropinski A.M."/>
            <person name="Weese S.J."/>
            <person name="Parreira V.R."/>
            <person name="Whitehead A.E."/>
            <person name="Boerlin P."/>
            <person name="Prescott J.F."/>
        </authorList>
    </citation>
    <scope>NUCLEOTIDE SEQUENCE [LARGE SCALE GENOMIC DNA]</scope>
    <source>
        <strain evidence="1 2">JP838</strain>
    </source>
</reference>
<name>A0A127EHY9_CLOPF</name>
<dbReference type="PATRIC" id="fig|1502.177.peg.1458"/>
<evidence type="ECO:0000313" key="1">
    <source>
        <dbReference type="EMBL" id="AMN35527.1"/>
    </source>
</evidence>
<dbReference type="RefSeq" id="WP_061427719.1">
    <property type="nucleotide sequence ID" value="NZ_CP010994.1"/>
</dbReference>
<evidence type="ECO:0000313" key="2">
    <source>
        <dbReference type="Proteomes" id="UP000070260"/>
    </source>
</evidence>
<sequence>MRDLVFILNNIDNDKKVTLNINSYNSLLLYLEQLNDKKVKEKYNYITIIGIEEIYKYCRKTLENSYNDNVENEIVNNMADNIINIIDNLGYEITYHNLEKGC</sequence>
<accession>A0A127EHY9</accession>
<proteinExistence type="predicted"/>
<dbReference type="AlphaFoldDB" id="A0A127EHY9"/>
<organism evidence="1 2">
    <name type="scientific">Clostridium perfringens</name>
    <dbReference type="NCBI Taxonomy" id="1502"/>
    <lineage>
        <taxon>Bacteria</taxon>
        <taxon>Bacillati</taxon>
        <taxon>Bacillota</taxon>
        <taxon>Clostridia</taxon>
        <taxon>Eubacteriales</taxon>
        <taxon>Clostridiaceae</taxon>
        <taxon>Clostridium</taxon>
    </lineage>
</organism>
<dbReference type="Proteomes" id="UP000070260">
    <property type="component" value="Chromosome"/>
</dbReference>
<gene>
    <name evidence="1" type="ORF">JFP838_07125</name>
</gene>